<evidence type="ECO:0000313" key="2">
    <source>
        <dbReference type="Proteomes" id="UP000694240"/>
    </source>
</evidence>
<gene>
    <name evidence="1" type="ORF">ISN45_At04g037790</name>
</gene>
<evidence type="ECO:0000313" key="1">
    <source>
        <dbReference type="EMBL" id="KAG7618534.1"/>
    </source>
</evidence>
<comment type="caution">
    <text evidence="1">The sequence shown here is derived from an EMBL/GenBank/DDBJ whole genome shotgun (WGS) entry which is preliminary data.</text>
</comment>
<protein>
    <submittedName>
        <fullName evidence="1">Uncharacterized protein</fullName>
    </submittedName>
</protein>
<accession>A0A8T2E8Y8</accession>
<proteinExistence type="predicted"/>
<sequence length="45" mass="5478">MRRACECLATWAWFGATRFPLLILHNYPRTLRLPTRAFRNILPFW</sequence>
<dbReference type="Proteomes" id="UP000694240">
    <property type="component" value="Chromosome 4"/>
</dbReference>
<keyword evidence="2" id="KW-1185">Reference proteome</keyword>
<dbReference type="AlphaFoldDB" id="A0A8T2E8Y8"/>
<name>A0A8T2E8Y8_9BRAS</name>
<reference evidence="1 2" key="1">
    <citation type="submission" date="2020-12" db="EMBL/GenBank/DDBJ databases">
        <title>Concerted genomic and epigenomic changes stabilize Arabidopsis allopolyploids.</title>
        <authorList>
            <person name="Chen Z."/>
        </authorList>
    </citation>
    <scope>NUCLEOTIDE SEQUENCE [LARGE SCALE GENOMIC DNA]</scope>
    <source>
        <strain evidence="1">Allo738</strain>
        <tissue evidence="1">Leaf</tissue>
    </source>
</reference>
<dbReference type="EMBL" id="JAEFBK010000004">
    <property type="protein sequence ID" value="KAG7618534.1"/>
    <property type="molecule type" value="Genomic_DNA"/>
</dbReference>
<organism evidence="1 2">
    <name type="scientific">Arabidopsis thaliana x Arabidopsis arenosa</name>
    <dbReference type="NCBI Taxonomy" id="1240361"/>
    <lineage>
        <taxon>Eukaryota</taxon>
        <taxon>Viridiplantae</taxon>
        <taxon>Streptophyta</taxon>
        <taxon>Embryophyta</taxon>
        <taxon>Tracheophyta</taxon>
        <taxon>Spermatophyta</taxon>
        <taxon>Magnoliopsida</taxon>
        <taxon>eudicotyledons</taxon>
        <taxon>Gunneridae</taxon>
        <taxon>Pentapetalae</taxon>
        <taxon>rosids</taxon>
        <taxon>malvids</taxon>
        <taxon>Brassicales</taxon>
        <taxon>Brassicaceae</taxon>
        <taxon>Camelineae</taxon>
        <taxon>Arabidopsis</taxon>
    </lineage>
</organism>